<organism evidence="2 3">
    <name type="scientific">Phytophthora fragariaefolia</name>
    <dbReference type="NCBI Taxonomy" id="1490495"/>
    <lineage>
        <taxon>Eukaryota</taxon>
        <taxon>Sar</taxon>
        <taxon>Stramenopiles</taxon>
        <taxon>Oomycota</taxon>
        <taxon>Peronosporomycetes</taxon>
        <taxon>Peronosporales</taxon>
        <taxon>Peronosporaceae</taxon>
        <taxon>Phytophthora</taxon>
    </lineage>
</organism>
<feature type="region of interest" description="Disordered" evidence="1">
    <location>
        <begin position="109"/>
        <end position="155"/>
    </location>
</feature>
<dbReference type="Proteomes" id="UP001165121">
    <property type="component" value="Unassembled WGS sequence"/>
</dbReference>
<proteinExistence type="predicted"/>
<dbReference type="PANTHER" id="PTHR34415:SF1">
    <property type="entry name" value="INTEGRASE CATALYTIC DOMAIN-CONTAINING PROTEIN"/>
    <property type="match status" value="1"/>
</dbReference>
<protein>
    <submittedName>
        <fullName evidence="2">Unnamed protein product</fullName>
    </submittedName>
</protein>
<evidence type="ECO:0000256" key="1">
    <source>
        <dbReference type="SAM" id="MobiDB-lite"/>
    </source>
</evidence>
<dbReference type="AlphaFoldDB" id="A0A9W6Y6N9"/>
<keyword evidence="3" id="KW-1185">Reference proteome</keyword>
<accession>A0A9W6Y6N9</accession>
<dbReference type="EMBL" id="BSXT01004370">
    <property type="protein sequence ID" value="GMF57571.1"/>
    <property type="molecule type" value="Genomic_DNA"/>
</dbReference>
<feature type="compositionally biased region" description="Basic residues" evidence="1">
    <location>
        <begin position="145"/>
        <end position="155"/>
    </location>
</feature>
<dbReference type="PANTHER" id="PTHR34415">
    <property type="entry name" value="INTEGRASE CATALYTIC DOMAIN-CONTAINING PROTEIN"/>
    <property type="match status" value="1"/>
</dbReference>
<comment type="caution">
    <text evidence="2">The sequence shown here is derived from an EMBL/GenBank/DDBJ whole genome shotgun (WGS) entry which is preliminary data.</text>
</comment>
<evidence type="ECO:0000313" key="3">
    <source>
        <dbReference type="Proteomes" id="UP001165121"/>
    </source>
</evidence>
<sequence>MWLITRFGSLKTSRYNKLDKIQSHQIFEMRSGEPGVVYCRKRPGSKPVVQNVLKHGVVKYFTEAERAGLWESFRKLDPPPLNKEKVHDIYKKVLPYVPPELRDDPLCIVPDDEDQQDVAATKRARRQKAPARANRASQAEPMSRLARKKRAAKEK</sequence>
<evidence type="ECO:0000313" key="2">
    <source>
        <dbReference type="EMBL" id="GMF57571.1"/>
    </source>
</evidence>
<gene>
    <name evidence="2" type="ORF">Pfra01_002459100</name>
</gene>
<dbReference type="OrthoDB" id="123069at2759"/>
<name>A0A9W6Y6N9_9STRA</name>
<reference evidence="2" key="1">
    <citation type="submission" date="2023-04" db="EMBL/GenBank/DDBJ databases">
        <title>Phytophthora fragariaefolia NBRC 109709.</title>
        <authorList>
            <person name="Ichikawa N."/>
            <person name="Sato H."/>
            <person name="Tonouchi N."/>
        </authorList>
    </citation>
    <scope>NUCLEOTIDE SEQUENCE</scope>
    <source>
        <strain evidence="2">NBRC 109709</strain>
    </source>
</reference>